<reference evidence="4 5" key="1">
    <citation type="submission" date="2016-07" db="EMBL/GenBank/DDBJ databases">
        <title>Pervasive Adenine N6-methylation of Active Genes in Fungi.</title>
        <authorList>
            <consortium name="DOE Joint Genome Institute"/>
            <person name="Mondo S.J."/>
            <person name="Dannebaum R.O."/>
            <person name="Kuo R.C."/>
            <person name="Labutti K."/>
            <person name="Haridas S."/>
            <person name="Kuo A."/>
            <person name="Salamov A."/>
            <person name="Ahrendt S.R."/>
            <person name="Lipzen A."/>
            <person name="Sullivan W."/>
            <person name="Andreopoulos W.B."/>
            <person name="Clum A."/>
            <person name="Lindquist E."/>
            <person name="Daum C."/>
            <person name="Ramamoorthy G.K."/>
            <person name="Gryganskyi A."/>
            <person name="Culley D."/>
            <person name="Magnuson J.K."/>
            <person name="James T.Y."/>
            <person name="O'Malley M.A."/>
            <person name="Stajich J.E."/>
            <person name="Spatafora J.W."/>
            <person name="Visel A."/>
            <person name="Grigoriev I.V."/>
        </authorList>
    </citation>
    <scope>NUCLEOTIDE SEQUENCE [LARGE SCALE GENOMIC DNA]</scope>
    <source>
        <strain evidence="4 5">62-1032</strain>
    </source>
</reference>
<feature type="domain" description="Opioid growth factor receptor (OGFr) conserved" evidence="3">
    <location>
        <begin position="35"/>
        <end position="226"/>
    </location>
</feature>
<dbReference type="InterPro" id="IPR006757">
    <property type="entry name" value="OGF_rcpt"/>
</dbReference>
<protein>
    <submittedName>
        <fullName evidence="4">Opioid growth factor receptor conserved region-domain-containing protein</fullName>
    </submittedName>
</protein>
<feature type="region of interest" description="Disordered" evidence="2">
    <location>
        <begin position="258"/>
        <end position="311"/>
    </location>
</feature>
<proteinExistence type="inferred from homology"/>
<dbReference type="AlphaFoldDB" id="A0A1Y2FZP9"/>
<keyword evidence="4" id="KW-0675">Receptor</keyword>
<dbReference type="PANTHER" id="PTHR14015:SF2">
    <property type="entry name" value="OPIOID GROWTH FACTOR RECEPTOR (OGFR) CONSERVED DOMAIN-CONTAINING PROTEIN"/>
    <property type="match status" value="1"/>
</dbReference>
<feature type="compositionally biased region" description="Basic and acidic residues" evidence="2">
    <location>
        <begin position="277"/>
        <end position="311"/>
    </location>
</feature>
<evidence type="ECO:0000313" key="5">
    <source>
        <dbReference type="Proteomes" id="UP000193467"/>
    </source>
</evidence>
<dbReference type="GO" id="GO:0016020">
    <property type="term" value="C:membrane"/>
    <property type="evidence" value="ECO:0007669"/>
    <property type="project" value="InterPro"/>
</dbReference>
<dbReference type="InterPro" id="IPR039574">
    <property type="entry name" value="OGFr"/>
</dbReference>
<dbReference type="OrthoDB" id="9030204at2759"/>
<keyword evidence="5" id="KW-1185">Reference proteome</keyword>
<comment type="similarity">
    <text evidence="1">Belongs to the opioid growth factor receptor family.</text>
</comment>
<gene>
    <name evidence="4" type="ORF">BCR35DRAFT_275402</name>
</gene>
<evidence type="ECO:0000256" key="2">
    <source>
        <dbReference type="SAM" id="MobiDB-lite"/>
    </source>
</evidence>
<organism evidence="4 5">
    <name type="scientific">Leucosporidium creatinivorum</name>
    <dbReference type="NCBI Taxonomy" id="106004"/>
    <lineage>
        <taxon>Eukaryota</taxon>
        <taxon>Fungi</taxon>
        <taxon>Dikarya</taxon>
        <taxon>Basidiomycota</taxon>
        <taxon>Pucciniomycotina</taxon>
        <taxon>Microbotryomycetes</taxon>
        <taxon>Leucosporidiales</taxon>
        <taxon>Leucosporidium</taxon>
    </lineage>
</organism>
<dbReference type="EMBL" id="MCGR01000005">
    <property type="protein sequence ID" value="ORY89624.1"/>
    <property type="molecule type" value="Genomic_DNA"/>
</dbReference>
<dbReference type="Proteomes" id="UP000193467">
    <property type="component" value="Unassembled WGS sequence"/>
</dbReference>
<dbReference type="PANTHER" id="PTHR14015">
    <property type="entry name" value="OPIOID GROWTH FACTOR RECEPTOR OGFR ZETA-TYPE OPIOID RECEPTOR"/>
    <property type="match status" value="1"/>
</dbReference>
<dbReference type="InParanoid" id="A0A1Y2FZP9"/>
<accession>A0A1Y2FZP9</accession>
<dbReference type="Pfam" id="PF04664">
    <property type="entry name" value="OGFr_N"/>
    <property type="match status" value="1"/>
</dbReference>
<evidence type="ECO:0000256" key="1">
    <source>
        <dbReference type="ARBA" id="ARBA00010365"/>
    </source>
</evidence>
<comment type="caution">
    <text evidence="4">The sequence shown here is derived from an EMBL/GenBank/DDBJ whole genome shotgun (WGS) entry which is preliminary data.</text>
</comment>
<sequence>MSSSASLRAPSALPRGLPGDIRQFLEHYPSQRVDKSKSANLLFYQNKGAGRPSRHSVEGLQDELRENYGELESSHSFIQWFFPIREQGMNWEAQPLQPHEIEGIKSDPKAMARRLESYKIMLDFYGMRLVDEETGQLARSEEVAPSAASWRARYANLTRNMHNFLRITRIMKSNSEFGQEHLNAPFLLFFLVEQERDELNSSSLTRSMDNYWRWCIRDDEEREFVGEMVEKVREGGGEWTEEMYVEALERRKKTWSFAVAEEDGKKEEGVETQEGEAGAKEGEGEGKRERDETEMSDSKKAKTDGEKDPEE</sequence>
<name>A0A1Y2FZP9_9BASI</name>
<evidence type="ECO:0000259" key="3">
    <source>
        <dbReference type="Pfam" id="PF04664"/>
    </source>
</evidence>
<dbReference type="GO" id="GO:0140625">
    <property type="term" value="F:opioid growth factor receptor activity"/>
    <property type="evidence" value="ECO:0007669"/>
    <property type="project" value="InterPro"/>
</dbReference>
<evidence type="ECO:0000313" key="4">
    <source>
        <dbReference type="EMBL" id="ORY89624.1"/>
    </source>
</evidence>